<comment type="caution">
    <text evidence="2">The sequence shown here is derived from an EMBL/GenBank/DDBJ whole genome shotgun (WGS) entry which is preliminary data.</text>
</comment>
<dbReference type="GO" id="GO:0003677">
    <property type="term" value="F:DNA binding"/>
    <property type="evidence" value="ECO:0007669"/>
    <property type="project" value="InterPro"/>
</dbReference>
<dbReference type="STRING" id="1798539.A2994_02010"/>
<dbReference type="SMART" id="SM00278">
    <property type="entry name" value="HhH1"/>
    <property type="match status" value="2"/>
</dbReference>
<evidence type="ECO:0000313" key="3">
    <source>
        <dbReference type="Proteomes" id="UP000179010"/>
    </source>
</evidence>
<dbReference type="InterPro" id="IPR010994">
    <property type="entry name" value="RuvA_2-like"/>
</dbReference>
<evidence type="ECO:0000259" key="1">
    <source>
        <dbReference type="SMART" id="SM00278"/>
    </source>
</evidence>
<protein>
    <recommendedName>
        <fullName evidence="1">Helix-hairpin-helix DNA-binding motif class 1 domain-containing protein</fullName>
    </recommendedName>
</protein>
<sequence length="187" mass="19443">MSKLLNKLALPIGIVLLAGLVVGAYFLNRASAGQQLADDKQITIDVAGAVNNPGVYQFDNGAIIEDAVVKAGGLTENADTELIALTINRAALLANNGKVYIPSQGNPGSSILSTISPANTVPANLLININTANAASLDTLPGIGPVYAGRIVDYRQQHGGFKKKEDLMKVSGISASTYGKLKDKITI</sequence>
<dbReference type="GO" id="GO:0015627">
    <property type="term" value="C:type II protein secretion system complex"/>
    <property type="evidence" value="ECO:0007669"/>
    <property type="project" value="TreeGrafter"/>
</dbReference>
<organism evidence="2 3">
    <name type="scientific">candidate division Kazan bacterium RIFCSPLOWO2_01_FULL_48_13</name>
    <dbReference type="NCBI Taxonomy" id="1798539"/>
    <lineage>
        <taxon>Bacteria</taxon>
        <taxon>Bacteria division Kazan-3B-28</taxon>
    </lineage>
</organism>
<dbReference type="InterPro" id="IPR004509">
    <property type="entry name" value="Competence_ComEA_HhH"/>
</dbReference>
<reference evidence="2 3" key="1">
    <citation type="journal article" date="2016" name="Nat. Commun.">
        <title>Thousands of microbial genomes shed light on interconnected biogeochemical processes in an aquifer system.</title>
        <authorList>
            <person name="Anantharaman K."/>
            <person name="Brown C.T."/>
            <person name="Hug L.A."/>
            <person name="Sharon I."/>
            <person name="Castelle C.J."/>
            <person name="Probst A.J."/>
            <person name="Thomas B.C."/>
            <person name="Singh A."/>
            <person name="Wilkins M.J."/>
            <person name="Karaoz U."/>
            <person name="Brodie E.L."/>
            <person name="Williams K.H."/>
            <person name="Hubbard S.S."/>
            <person name="Banfield J.F."/>
        </authorList>
    </citation>
    <scope>NUCLEOTIDE SEQUENCE [LARGE SCALE GENOMIC DNA]</scope>
</reference>
<dbReference type="Gene3D" id="3.10.560.10">
    <property type="entry name" value="Outer membrane lipoprotein wza domain like"/>
    <property type="match status" value="1"/>
</dbReference>
<gene>
    <name evidence="2" type="ORF">A2994_02010</name>
</gene>
<evidence type="ECO:0000313" key="2">
    <source>
        <dbReference type="EMBL" id="OGB85380.1"/>
    </source>
</evidence>
<feature type="domain" description="Helix-hairpin-helix DNA-binding motif class 1" evidence="1">
    <location>
        <begin position="165"/>
        <end position="184"/>
    </location>
</feature>
<dbReference type="Pfam" id="PF12836">
    <property type="entry name" value="HHH_3"/>
    <property type="match status" value="1"/>
</dbReference>
<dbReference type="Pfam" id="PF10531">
    <property type="entry name" value="SLBB"/>
    <property type="match status" value="1"/>
</dbReference>
<dbReference type="InterPro" id="IPR003583">
    <property type="entry name" value="Hlx-hairpin-Hlx_DNA-bd_motif"/>
</dbReference>
<accession>A0A1F4PP57</accession>
<dbReference type="Proteomes" id="UP000179010">
    <property type="component" value="Unassembled WGS sequence"/>
</dbReference>
<dbReference type="GO" id="GO:0006281">
    <property type="term" value="P:DNA repair"/>
    <property type="evidence" value="ECO:0007669"/>
    <property type="project" value="InterPro"/>
</dbReference>
<dbReference type="InterPro" id="IPR019554">
    <property type="entry name" value="Soluble_ligand-bd"/>
</dbReference>
<dbReference type="AlphaFoldDB" id="A0A1F4PP57"/>
<feature type="domain" description="Helix-hairpin-helix DNA-binding motif class 1" evidence="1">
    <location>
        <begin position="135"/>
        <end position="154"/>
    </location>
</feature>
<dbReference type="InterPro" id="IPR051675">
    <property type="entry name" value="Endo/Exo/Phosphatase_dom_1"/>
</dbReference>
<dbReference type="PANTHER" id="PTHR21180">
    <property type="entry name" value="ENDONUCLEASE/EXONUCLEASE/PHOSPHATASE FAMILY DOMAIN-CONTAINING PROTEIN 1"/>
    <property type="match status" value="1"/>
</dbReference>
<dbReference type="NCBIfam" id="TIGR00426">
    <property type="entry name" value="competence protein ComEA helix-hairpin-helix repeat region"/>
    <property type="match status" value="1"/>
</dbReference>
<dbReference type="PANTHER" id="PTHR21180:SF32">
    <property type="entry name" value="ENDONUCLEASE_EXONUCLEASE_PHOSPHATASE FAMILY DOMAIN-CONTAINING PROTEIN 1"/>
    <property type="match status" value="1"/>
</dbReference>
<dbReference type="SUPFAM" id="SSF47781">
    <property type="entry name" value="RuvA domain 2-like"/>
    <property type="match status" value="1"/>
</dbReference>
<dbReference type="EMBL" id="METE01000004">
    <property type="protein sequence ID" value="OGB85380.1"/>
    <property type="molecule type" value="Genomic_DNA"/>
</dbReference>
<dbReference type="GO" id="GO:0015628">
    <property type="term" value="P:protein secretion by the type II secretion system"/>
    <property type="evidence" value="ECO:0007669"/>
    <property type="project" value="TreeGrafter"/>
</dbReference>
<name>A0A1F4PP57_UNCK3</name>
<proteinExistence type="predicted"/>
<dbReference type="Gene3D" id="1.10.150.280">
    <property type="entry name" value="AF1531-like domain"/>
    <property type="match status" value="1"/>
</dbReference>